<evidence type="ECO:0000256" key="2">
    <source>
        <dbReference type="ARBA" id="ARBA00007330"/>
    </source>
</evidence>
<accession>A0A0M6XRB1</accession>
<name>A0A0M6XRB1_9RHOB</name>
<dbReference type="Gene3D" id="1.10.8.870">
    <property type="entry name" value="Alpha-glycerophosphate oxidase, cap domain"/>
    <property type="match status" value="1"/>
</dbReference>
<dbReference type="STRING" id="282197.SAMN04488517_101640"/>
<gene>
    <name evidence="9" type="primary">glpD_1</name>
    <name evidence="9" type="ORF">JAN5088_01477</name>
</gene>
<dbReference type="Gene3D" id="3.50.50.60">
    <property type="entry name" value="FAD/NAD(P)-binding domain"/>
    <property type="match status" value="1"/>
</dbReference>
<dbReference type="GO" id="GO:0004368">
    <property type="term" value="F:glycerol-3-phosphate dehydrogenase (quinone) activity"/>
    <property type="evidence" value="ECO:0007669"/>
    <property type="project" value="UniProtKB-EC"/>
</dbReference>
<keyword evidence="5 9" id="KW-0560">Oxidoreductase</keyword>
<dbReference type="Pfam" id="PF16901">
    <property type="entry name" value="DAO_C"/>
    <property type="match status" value="1"/>
</dbReference>
<dbReference type="RefSeq" id="WP_055682140.1">
    <property type="nucleotide sequence ID" value="NZ_CXPG01000014.1"/>
</dbReference>
<evidence type="ECO:0000256" key="4">
    <source>
        <dbReference type="ARBA" id="ARBA00022827"/>
    </source>
</evidence>
<dbReference type="PANTHER" id="PTHR11985:SF15">
    <property type="entry name" value="GLYCEROL-3-PHOSPHATE DEHYDROGENASE, MITOCHONDRIAL"/>
    <property type="match status" value="1"/>
</dbReference>
<reference evidence="9 10" key="1">
    <citation type="submission" date="2015-07" db="EMBL/GenBank/DDBJ databases">
        <authorList>
            <person name="Noorani M."/>
        </authorList>
    </citation>
    <scope>NUCLEOTIDE SEQUENCE [LARGE SCALE GENOMIC DNA]</scope>
    <source>
        <strain evidence="9 10">CECT 5088</strain>
    </source>
</reference>
<evidence type="ECO:0000259" key="7">
    <source>
        <dbReference type="Pfam" id="PF01266"/>
    </source>
</evidence>
<organism evidence="9 10">
    <name type="scientific">Jannaschia rubra</name>
    <dbReference type="NCBI Taxonomy" id="282197"/>
    <lineage>
        <taxon>Bacteria</taxon>
        <taxon>Pseudomonadati</taxon>
        <taxon>Pseudomonadota</taxon>
        <taxon>Alphaproteobacteria</taxon>
        <taxon>Rhodobacterales</taxon>
        <taxon>Roseobacteraceae</taxon>
        <taxon>Jannaschia</taxon>
    </lineage>
</organism>
<comment type="similarity">
    <text evidence="2">Belongs to the FAD-dependent glycerol-3-phosphate dehydrogenase family.</text>
</comment>
<dbReference type="InterPro" id="IPR038299">
    <property type="entry name" value="DAO_C_sf"/>
</dbReference>
<dbReference type="Pfam" id="PF01266">
    <property type="entry name" value="DAO"/>
    <property type="match status" value="1"/>
</dbReference>
<evidence type="ECO:0000256" key="3">
    <source>
        <dbReference type="ARBA" id="ARBA00022630"/>
    </source>
</evidence>
<evidence type="ECO:0000259" key="8">
    <source>
        <dbReference type="Pfam" id="PF16901"/>
    </source>
</evidence>
<dbReference type="EMBL" id="CXPG01000014">
    <property type="protein sequence ID" value="CTQ32705.1"/>
    <property type="molecule type" value="Genomic_DNA"/>
</dbReference>
<dbReference type="InterPro" id="IPR006076">
    <property type="entry name" value="FAD-dep_OxRdtase"/>
</dbReference>
<comment type="cofactor">
    <cofactor evidence="1">
        <name>FAD</name>
        <dbReference type="ChEBI" id="CHEBI:57692"/>
    </cofactor>
</comment>
<evidence type="ECO:0000313" key="10">
    <source>
        <dbReference type="Proteomes" id="UP000048908"/>
    </source>
</evidence>
<dbReference type="OrthoDB" id="9766796at2"/>
<dbReference type="InterPro" id="IPR000447">
    <property type="entry name" value="G3P_DH_FAD-dep"/>
</dbReference>
<keyword evidence="3" id="KW-0285">Flavoprotein</keyword>
<evidence type="ECO:0000256" key="6">
    <source>
        <dbReference type="SAM" id="MobiDB-lite"/>
    </source>
</evidence>
<proteinExistence type="inferred from homology"/>
<dbReference type="PRINTS" id="PR01001">
    <property type="entry name" value="FADG3PDH"/>
</dbReference>
<dbReference type="Gene3D" id="3.30.9.10">
    <property type="entry name" value="D-Amino Acid Oxidase, subunit A, domain 2"/>
    <property type="match status" value="1"/>
</dbReference>
<dbReference type="PANTHER" id="PTHR11985">
    <property type="entry name" value="GLYCEROL-3-PHOSPHATE DEHYDROGENASE"/>
    <property type="match status" value="1"/>
</dbReference>
<dbReference type="AlphaFoldDB" id="A0A0M6XRB1"/>
<feature type="domain" description="Alpha-glycerophosphate oxidase C-terminal" evidence="8">
    <location>
        <begin position="426"/>
        <end position="485"/>
    </location>
</feature>
<keyword evidence="4" id="KW-0274">FAD</keyword>
<dbReference type="InterPro" id="IPR031656">
    <property type="entry name" value="DAO_C"/>
</dbReference>
<dbReference type="GO" id="GO:0006072">
    <property type="term" value="P:glycerol-3-phosphate metabolic process"/>
    <property type="evidence" value="ECO:0007669"/>
    <property type="project" value="InterPro"/>
</dbReference>
<feature type="domain" description="FAD dependent oxidoreductase" evidence="7">
    <location>
        <begin position="15"/>
        <end position="375"/>
    </location>
</feature>
<evidence type="ECO:0000256" key="5">
    <source>
        <dbReference type="ARBA" id="ARBA00023002"/>
    </source>
</evidence>
<dbReference type="Proteomes" id="UP000048908">
    <property type="component" value="Unassembled WGS sequence"/>
</dbReference>
<sequence>MKRATLSDLTAEPVDVLVIGGGIYGLMAARDAALRGLATVLVDRGDFGGEASHNSLKIMHGGIRYVQHLDIGRMRASARERAFWQRAAPGLIRPLDFVIPLFGHGVKGPEAFAAAAAIYRVASTGLRGPDYGGGGVIGQKAARMRLGDLAPDGLTGGGVWRDGQIIDANRLHLACLRAGVDAGLRAANHMDAVALIRMGDAVTGARLRDRLTGQDGEVHARVTLCCAGAATSGLTAPVLPNAPRGFPGFARATNIVTDRPADTQAIGIVSRSRSDAVVARGGRMYFLTPWQGRTIIGTHEAGGTDPRDPADIAAFLAEIAAASPALVPGNVLWAYQGLIPADVDDGPGGPRRQTRGTLIDHSQAGGPKGLISVMGVKYTTARLIAERAVDCAASQIGRGRADGRSFAEDLPDPGLAVFDPADEHGLADRVRTAFDDEMAQTLSDVLLRRTTLAETGQLAGSEGRNLLERTADIAARIRGWDAERRAVEVAAVRVSP</sequence>
<dbReference type="SUPFAM" id="SSF51905">
    <property type="entry name" value="FAD/NAD(P)-binding domain"/>
    <property type="match status" value="1"/>
</dbReference>
<evidence type="ECO:0000313" key="9">
    <source>
        <dbReference type="EMBL" id="CTQ32705.1"/>
    </source>
</evidence>
<feature type="region of interest" description="Disordered" evidence="6">
    <location>
        <begin position="344"/>
        <end position="363"/>
    </location>
</feature>
<protein>
    <submittedName>
        <fullName evidence="9">Aerobic glycerol-3-phosphate dehydrogenase</fullName>
        <ecNumber evidence="9">1.1.5.3</ecNumber>
    </submittedName>
</protein>
<keyword evidence="10" id="KW-1185">Reference proteome</keyword>
<evidence type="ECO:0000256" key="1">
    <source>
        <dbReference type="ARBA" id="ARBA00001974"/>
    </source>
</evidence>
<dbReference type="InterPro" id="IPR036188">
    <property type="entry name" value="FAD/NAD-bd_sf"/>
</dbReference>
<dbReference type="EC" id="1.1.5.3" evidence="9"/>